<dbReference type="InterPro" id="IPR019519">
    <property type="entry name" value="Elp5"/>
</dbReference>
<proteinExistence type="inferred from homology"/>
<name>A0A167LEA3_CALVF</name>
<dbReference type="OrthoDB" id="166907at2759"/>
<keyword evidence="7" id="KW-0819">tRNA processing</keyword>
<dbReference type="GO" id="GO:0005634">
    <property type="term" value="C:nucleus"/>
    <property type="evidence" value="ECO:0007669"/>
    <property type="project" value="UniProtKB-SubCell"/>
</dbReference>
<dbReference type="GO" id="GO:0002098">
    <property type="term" value="P:tRNA wobble uridine modification"/>
    <property type="evidence" value="ECO:0007669"/>
    <property type="project" value="InterPro"/>
</dbReference>
<feature type="compositionally biased region" description="Low complexity" evidence="9">
    <location>
        <begin position="8"/>
        <end position="29"/>
    </location>
</feature>
<gene>
    <name evidence="10" type="ORF">CALVIDRAFT_599037</name>
</gene>
<sequence length="372" mass="39476">MAMPPPAGTTTSPLATLLSPQPSNSRSSSSLPEVVLLQARLNTHLPLVRSLLRASLASKHHVLLVTFDVPGAFFSPLVEERVTLLDYSGLVLGYELDGAGKGDVTEEALAAARARAYLASRPQYQSLTPRAVPKGPATIALIGLDTFSQDATPVRAYTLVKALLSLLSTHPTSRLVLALSSGSPLAPLFISPSFSPDLTHLLPYPPSILQHLATNFLTLPPPFGPGQKFWALFTGAAERGEGVTPRTVRVEEGLLESRVRKRGRVHRELGGWKEVDVGPGAGACAWEELGGMQEMVNGLLRTGQVQASTATSDPTADLPFNLALTPAQSAARASVPLPYAHAGKPPPQGEIIYEPDSGDDVDDDDPDEDLDI</sequence>
<feature type="region of interest" description="Disordered" evidence="9">
    <location>
        <begin position="1"/>
        <end position="29"/>
    </location>
</feature>
<comment type="pathway">
    <text evidence="3">tRNA modification; 5-methoxycarbonylmethyl-2-thiouridine-tRNA biosynthesis.</text>
</comment>
<dbReference type="EMBL" id="KV417288">
    <property type="protein sequence ID" value="KZO95601.1"/>
    <property type="molecule type" value="Genomic_DNA"/>
</dbReference>
<feature type="compositionally biased region" description="Acidic residues" evidence="9">
    <location>
        <begin position="356"/>
        <end position="372"/>
    </location>
</feature>
<evidence type="ECO:0000256" key="8">
    <source>
        <dbReference type="ARBA" id="ARBA00023242"/>
    </source>
</evidence>
<protein>
    <recommendedName>
        <fullName evidence="5">Elongator complex protein 5</fullName>
    </recommendedName>
</protein>
<keyword evidence="6" id="KW-0963">Cytoplasm</keyword>
<accession>A0A167LEA3</accession>
<dbReference type="STRING" id="1330018.A0A167LEA3"/>
<dbReference type="UniPathway" id="UPA00988"/>
<dbReference type="GO" id="GO:0000049">
    <property type="term" value="F:tRNA binding"/>
    <property type="evidence" value="ECO:0007669"/>
    <property type="project" value="TreeGrafter"/>
</dbReference>
<dbReference type="PANTHER" id="PTHR15641">
    <property type="entry name" value="ELONGATOR COMPLEX PROTEIN 5"/>
    <property type="match status" value="1"/>
</dbReference>
<dbReference type="GO" id="GO:0005829">
    <property type="term" value="C:cytosol"/>
    <property type="evidence" value="ECO:0007669"/>
    <property type="project" value="TreeGrafter"/>
</dbReference>
<organism evidence="10 11">
    <name type="scientific">Calocera viscosa (strain TUFC12733)</name>
    <dbReference type="NCBI Taxonomy" id="1330018"/>
    <lineage>
        <taxon>Eukaryota</taxon>
        <taxon>Fungi</taxon>
        <taxon>Dikarya</taxon>
        <taxon>Basidiomycota</taxon>
        <taxon>Agaricomycotina</taxon>
        <taxon>Dacrymycetes</taxon>
        <taxon>Dacrymycetales</taxon>
        <taxon>Dacrymycetaceae</taxon>
        <taxon>Calocera</taxon>
    </lineage>
</organism>
<evidence type="ECO:0000313" key="10">
    <source>
        <dbReference type="EMBL" id="KZO95601.1"/>
    </source>
</evidence>
<evidence type="ECO:0000256" key="6">
    <source>
        <dbReference type="ARBA" id="ARBA00022490"/>
    </source>
</evidence>
<evidence type="ECO:0000256" key="2">
    <source>
        <dbReference type="ARBA" id="ARBA00004496"/>
    </source>
</evidence>
<comment type="similarity">
    <text evidence="4">Belongs to the ELP5 family.</text>
</comment>
<evidence type="ECO:0000256" key="7">
    <source>
        <dbReference type="ARBA" id="ARBA00022694"/>
    </source>
</evidence>
<dbReference type="Proteomes" id="UP000076738">
    <property type="component" value="Unassembled WGS sequence"/>
</dbReference>
<dbReference type="GO" id="GO:0033588">
    <property type="term" value="C:elongator holoenzyme complex"/>
    <property type="evidence" value="ECO:0007669"/>
    <property type="project" value="InterPro"/>
</dbReference>
<evidence type="ECO:0000256" key="3">
    <source>
        <dbReference type="ARBA" id="ARBA00005043"/>
    </source>
</evidence>
<evidence type="ECO:0000256" key="1">
    <source>
        <dbReference type="ARBA" id="ARBA00004123"/>
    </source>
</evidence>
<evidence type="ECO:0000256" key="4">
    <source>
        <dbReference type="ARBA" id="ARBA00009567"/>
    </source>
</evidence>
<dbReference type="PANTHER" id="PTHR15641:SF1">
    <property type="entry name" value="ELONGATOR COMPLEX PROTEIN 5"/>
    <property type="match status" value="1"/>
</dbReference>
<evidence type="ECO:0000313" key="11">
    <source>
        <dbReference type="Proteomes" id="UP000076738"/>
    </source>
</evidence>
<reference evidence="10 11" key="1">
    <citation type="journal article" date="2016" name="Mol. Biol. Evol.">
        <title>Comparative Genomics of Early-Diverging Mushroom-Forming Fungi Provides Insights into the Origins of Lignocellulose Decay Capabilities.</title>
        <authorList>
            <person name="Nagy L.G."/>
            <person name="Riley R."/>
            <person name="Tritt A."/>
            <person name="Adam C."/>
            <person name="Daum C."/>
            <person name="Floudas D."/>
            <person name="Sun H."/>
            <person name="Yadav J.S."/>
            <person name="Pangilinan J."/>
            <person name="Larsson K.H."/>
            <person name="Matsuura K."/>
            <person name="Barry K."/>
            <person name="Labutti K."/>
            <person name="Kuo R."/>
            <person name="Ohm R.A."/>
            <person name="Bhattacharya S.S."/>
            <person name="Shirouzu T."/>
            <person name="Yoshinaga Y."/>
            <person name="Martin F.M."/>
            <person name="Grigoriev I.V."/>
            <person name="Hibbett D.S."/>
        </authorList>
    </citation>
    <scope>NUCLEOTIDE SEQUENCE [LARGE SCALE GENOMIC DNA]</scope>
    <source>
        <strain evidence="10 11">TUFC12733</strain>
    </source>
</reference>
<keyword evidence="11" id="KW-1185">Reference proteome</keyword>
<keyword evidence="8" id="KW-0539">Nucleus</keyword>
<comment type="subcellular location">
    <subcellularLocation>
        <location evidence="2">Cytoplasm</location>
    </subcellularLocation>
    <subcellularLocation>
        <location evidence="1">Nucleus</location>
    </subcellularLocation>
</comment>
<evidence type="ECO:0000256" key="9">
    <source>
        <dbReference type="SAM" id="MobiDB-lite"/>
    </source>
</evidence>
<dbReference type="AlphaFoldDB" id="A0A167LEA3"/>
<feature type="region of interest" description="Disordered" evidence="9">
    <location>
        <begin position="336"/>
        <end position="372"/>
    </location>
</feature>
<evidence type="ECO:0000256" key="5">
    <source>
        <dbReference type="ARBA" id="ARBA00020264"/>
    </source>
</evidence>